<evidence type="ECO:0000313" key="5">
    <source>
        <dbReference type="Proteomes" id="UP001178507"/>
    </source>
</evidence>
<dbReference type="InterPro" id="IPR036085">
    <property type="entry name" value="PAZ_dom_sf"/>
</dbReference>
<dbReference type="PROSITE" id="PS50821">
    <property type="entry name" value="PAZ"/>
    <property type="match status" value="1"/>
</dbReference>
<dbReference type="Gene3D" id="3.40.50.2300">
    <property type="match status" value="1"/>
</dbReference>
<comment type="caution">
    <text evidence="4">The sequence shown here is derived from an EMBL/GenBank/DDBJ whole genome shotgun (WGS) entry which is preliminary data.</text>
</comment>
<reference evidence="4" key="1">
    <citation type="submission" date="2023-08" db="EMBL/GenBank/DDBJ databases">
        <authorList>
            <person name="Chen Y."/>
            <person name="Shah S."/>
            <person name="Dougan E. K."/>
            <person name="Thang M."/>
            <person name="Chan C."/>
        </authorList>
    </citation>
    <scope>NUCLEOTIDE SEQUENCE</scope>
</reference>
<dbReference type="InterPro" id="IPR012337">
    <property type="entry name" value="RNaseH-like_sf"/>
</dbReference>
<dbReference type="EMBL" id="CAUJNA010000646">
    <property type="protein sequence ID" value="CAJ1379612.1"/>
    <property type="molecule type" value="Genomic_DNA"/>
</dbReference>
<accession>A0AA36I2N2</accession>
<protein>
    <submittedName>
        <fullName evidence="4">Uncharacterized protein</fullName>
    </submittedName>
</protein>
<dbReference type="SMART" id="SM00949">
    <property type="entry name" value="PAZ"/>
    <property type="match status" value="1"/>
</dbReference>
<evidence type="ECO:0000256" key="1">
    <source>
        <dbReference type="RuleBase" id="RU361178"/>
    </source>
</evidence>
<name>A0AA36I2N2_9DINO</name>
<evidence type="ECO:0000259" key="3">
    <source>
        <dbReference type="PROSITE" id="PS50822"/>
    </source>
</evidence>
<dbReference type="InterPro" id="IPR003165">
    <property type="entry name" value="Piwi"/>
</dbReference>
<gene>
    <name evidence="4" type="ORF">EVOR1521_LOCUS7801</name>
</gene>
<feature type="domain" description="PAZ" evidence="2">
    <location>
        <begin position="369"/>
        <end position="460"/>
    </location>
</feature>
<dbReference type="GO" id="GO:0003723">
    <property type="term" value="F:RNA binding"/>
    <property type="evidence" value="ECO:0007669"/>
    <property type="project" value="InterPro"/>
</dbReference>
<dbReference type="SUPFAM" id="SSF53098">
    <property type="entry name" value="Ribonuclease H-like"/>
    <property type="match status" value="1"/>
</dbReference>
<sequence length="972" mass="111244">MATIKRRFRRCVSNIYPIQFTDSERQLRIHIFHCSFYDAEAESHAMLPREESELKRTIFEMPRNLKRQQAMQDALGVRTLEFGGDCAAGLAVERVEISPALEREDLVLDRPDSYEVQLHQDWLPCVVREMQGDDISVDLYAPGSFFSENLGHFGPRVVSLEKIRHRQWEVCRGEVLRIPEGETLTLSAGQHLWVQSRGPGQDEPAGRLEMPEGSTLRCEGGTVDNEGLLMCGFSVPSGKYCLEIESTKTVLVDCVNGIPELPAEERSVALQCFTWIFERAFRQMQLRTLGGRGWYFTDGLALPQGDRSVSPRVFLYKGFVASTGHVAWGPCLKVDISVRLIQGQTALARLNFFRDLLFEHRKNQQLPAPTKDEMDEFLQKQMVGRTCMSRHNQIHYRIHKVCIDMDPSATFPFEDGEITYLEYFRRRHGIVLEKRQPMLYCPFRAKQEVYLPAEIAFLTGLDDEWKSDKDFSQSLWQGLRHTPREHWSLQARLLRGLTQDQSPLREWGVKIAPEPLKVNFGQLPQEPVYFDQEAEDYFRKLQAPPQSLEVFTSQGLRPWPQVWTRPKECISLDRWVIFAPAAQEDHVQRFIAEIEPLVGELLDNCKDLRVARPEAVSISATSAAGWVKKLSSYQPPWPKQLTDFVVVVLPNVKRRDQYYYQLKSLLTFHWEPCCPTQMMMASTLHPLSRPQVWRSLLQQILVKKGAFLWAISPLPYLGRSMMVVGLDTVKAGKEAPVLQALSASVNVYFTSYFSTWRSGPDCGALLRQALQHFYTRLRRVPDTLVIYRGGVSESQEAQLLESELHGEHGLLAALHTYAQEVLPDQDLEEWEAKLSVAFIMARRSLNSRFMTEDGENLPSGSYIDEDVIPGKATGAQNPERYDFYMVSQSYVIGTARPTLYTVLYNTSSFSKLEIVELTYRLCAVYMTFAGMVSMPAPLKYATKLLSLLTKCSQVPAEPTKELELWRPNLFFV</sequence>
<feature type="domain" description="Piwi" evidence="3">
    <location>
        <begin position="675"/>
        <end position="953"/>
    </location>
</feature>
<dbReference type="Pfam" id="PF02171">
    <property type="entry name" value="Piwi"/>
    <property type="match status" value="1"/>
</dbReference>
<dbReference type="InterPro" id="IPR003100">
    <property type="entry name" value="PAZ_dom"/>
</dbReference>
<dbReference type="Gene3D" id="2.170.260.10">
    <property type="entry name" value="paz domain"/>
    <property type="match status" value="1"/>
</dbReference>
<evidence type="ECO:0000259" key="2">
    <source>
        <dbReference type="PROSITE" id="PS50821"/>
    </source>
</evidence>
<evidence type="ECO:0000313" key="4">
    <source>
        <dbReference type="EMBL" id="CAJ1379612.1"/>
    </source>
</evidence>
<organism evidence="4 5">
    <name type="scientific">Effrenium voratum</name>
    <dbReference type="NCBI Taxonomy" id="2562239"/>
    <lineage>
        <taxon>Eukaryota</taxon>
        <taxon>Sar</taxon>
        <taxon>Alveolata</taxon>
        <taxon>Dinophyceae</taxon>
        <taxon>Suessiales</taxon>
        <taxon>Symbiodiniaceae</taxon>
        <taxon>Effrenium</taxon>
    </lineage>
</organism>
<dbReference type="InterPro" id="IPR036397">
    <property type="entry name" value="RNaseH_sf"/>
</dbReference>
<dbReference type="PANTHER" id="PTHR22891">
    <property type="entry name" value="EUKARYOTIC TRANSLATION INITIATION FACTOR 2C"/>
    <property type="match status" value="1"/>
</dbReference>
<dbReference type="SUPFAM" id="SSF101690">
    <property type="entry name" value="PAZ domain"/>
    <property type="match status" value="1"/>
</dbReference>
<dbReference type="Pfam" id="PF02170">
    <property type="entry name" value="PAZ"/>
    <property type="match status" value="1"/>
</dbReference>
<keyword evidence="5" id="KW-1185">Reference proteome</keyword>
<proteinExistence type="inferred from homology"/>
<dbReference type="PROSITE" id="PS50822">
    <property type="entry name" value="PIWI"/>
    <property type="match status" value="1"/>
</dbReference>
<dbReference type="SMART" id="SM00950">
    <property type="entry name" value="Piwi"/>
    <property type="match status" value="1"/>
</dbReference>
<comment type="similarity">
    <text evidence="1">Belongs to the argonaute family.</text>
</comment>
<dbReference type="Proteomes" id="UP001178507">
    <property type="component" value="Unassembled WGS sequence"/>
</dbReference>
<dbReference type="Gene3D" id="3.30.420.10">
    <property type="entry name" value="Ribonuclease H-like superfamily/Ribonuclease H"/>
    <property type="match status" value="1"/>
</dbReference>
<dbReference type="AlphaFoldDB" id="A0AA36I2N2"/>